<dbReference type="PRINTS" id="PR00038">
    <property type="entry name" value="HTHLUXR"/>
</dbReference>
<keyword evidence="2" id="KW-0238">DNA-binding</keyword>
<feature type="domain" description="HTH luxR-type" evidence="5">
    <location>
        <begin position="290"/>
        <end position="355"/>
    </location>
</feature>
<dbReference type="Proteomes" id="UP000184428">
    <property type="component" value="Unassembled WGS sequence"/>
</dbReference>
<dbReference type="Gene3D" id="1.10.10.10">
    <property type="entry name" value="Winged helix-like DNA-binding domain superfamily/Winged helix DNA-binding domain"/>
    <property type="match status" value="1"/>
</dbReference>
<gene>
    <name evidence="6" type="ORF">SAMN05660350_04240</name>
</gene>
<dbReference type="PROSITE" id="PS00622">
    <property type="entry name" value="HTH_LUXR_1"/>
    <property type="match status" value="1"/>
</dbReference>
<dbReference type="SUPFAM" id="SSF46894">
    <property type="entry name" value="C-terminal effector domain of the bipartite response regulators"/>
    <property type="match status" value="1"/>
</dbReference>
<feature type="compositionally biased region" description="Low complexity" evidence="4">
    <location>
        <begin position="362"/>
        <end position="373"/>
    </location>
</feature>
<dbReference type="PANTHER" id="PTHR44688">
    <property type="entry name" value="DNA-BINDING TRANSCRIPTIONAL ACTIVATOR DEVR_DOSR"/>
    <property type="match status" value="1"/>
</dbReference>
<evidence type="ECO:0000259" key="5">
    <source>
        <dbReference type="PROSITE" id="PS50043"/>
    </source>
</evidence>
<organism evidence="6 7">
    <name type="scientific">Geodermatophilus obscurus</name>
    <dbReference type="NCBI Taxonomy" id="1861"/>
    <lineage>
        <taxon>Bacteria</taxon>
        <taxon>Bacillati</taxon>
        <taxon>Actinomycetota</taxon>
        <taxon>Actinomycetes</taxon>
        <taxon>Geodermatophilales</taxon>
        <taxon>Geodermatophilaceae</taxon>
        <taxon>Geodermatophilus</taxon>
    </lineage>
</organism>
<keyword evidence="1" id="KW-0805">Transcription regulation</keyword>
<feature type="compositionally biased region" description="Basic and acidic residues" evidence="4">
    <location>
        <begin position="374"/>
        <end position="389"/>
    </location>
</feature>
<dbReference type="CDD" id="cd06170">
    <property type="entry name" value="LuxR_C_like"/>
    <property type="match status" value="1"/>
</dbReference>
<dbReference type="EMBL" id="FRDM01000037">
    <property type="protein sequence ID" value="SHN87822.1"/>
    <property type="molecule type" value="Genomic_DNA"/>
</dbReference>
<proteinExistence type="predicted"/>
<name>A0A1M7UY12_9ACTN</name>
<protein>
    <submittedName>
        <fullName evidence="6">Regulatory protein, luxR family</fullName>
    </submittedName>
</protein>
<evidence type="ECO:0000256" key="4">
    <source>
        <dbReference type="SAM" id="MobiDB-lite"/>
    </source>
</evidence>
<dbReference type="GO" id="GO:0003677">
    <property type="term" value="F:DNA binding"/>
    <property type="evidence" value="ECO:0007669"/>
    <property type="project" value="UniProtKB-KW"/>
</dbReference>
<dbReference type="SMART" id="SM00421">
    <property type="entry name" value="HTH_LUXR"/>
    <property type="match status" value="1"/>
</dbReference>
<feature type="region of interest" description="Disordered" evidence="4">
    <location>
        <begin position="362"/>
        <end position="389"/>
    </location>
</feature>
<dbReference type="InterPro" id="IPR000792">
    <property type="entry name" value="Tscrpt_reg_LuxR_C"/>
</dbReference>
<dbReference type="Pfam" id="PF00196">
    <property type="entry name" value="GerE"/>
    <property type="match status" value="1"/>
</dbReference>
<dbReference type="GO" id="GO:0006355">
    <property type="term" value="P:regulation of DNA-templated transcription"/>
    <property type="evidence" value="ECO:0007669"/>
    <property type="project" value="InterPro"/>
</dbReference>
<evidence type="ECO:0000256" key="3">
    <source>
        <dbReference type="ARBA" id="ARBA00023163"/>
    </source>
</evidence>
<dbReference type="AlphaFoldDB" id="A0A1M7UY12"/>
<keyword evidence="3" id="KW-0804">Transcription</keyword>
<accession>A0A1M7UY12</accession>
<evidence type="ECO:0000313" key="6">
    <source>
        <dbReference type="EMBL" id="SHN87822.1"/>
    </source>
</evidence>
<dbReference type="InterPro" id="IPR036388">
    <property type="entry name" value="WH-like_DNA-bd_sf"/>
</dbReference>
<dbReference type="PROSITE" id="PS50043">
    <property type="entry name" value="HTH_LUXR_2"/>
    <property type="match status" value="1"/>
</dbReference>
<evidence type="ECO:0000256" key="1">
    <source>
        <dbReference type="ARBA" id="ARBA00023015"/>
    </source>
</evidence>
<dbReference type="OrthoDB" id="9815744at2"/>
<dbReference type="InterPro" id="IPR016032">
    <property type="entry name" value="Sig_transdc_resp-reg_C-effctor"/>
</dbReference>
<evidence type="ECO:0000256" key="2">
    <source>
        <dbReference type="ARBA" id="ARBA00023125"/>
    </source>
</evidence>
<dbReference type="PANTHER" id="PTHR44688:SF16">
    <property type="entry name" value="DNA-BINDING TRANSCRIPTIONAL ACTIVATOR DEVR_DOSR"/>
    <property type="match status" value="1"/>
</dbReference>
<reference evidence="6 7" key="1">
    <citation type="submission" date="2016-12" db="EMBL/GenBank/DDBJ databases">
        <authorList>
            <person name="Song W.-J."/>
            <person name="Kurnit D.M."/>
        </authorList>
    </citation>
    <scope>NUCLEOTIDE SEQUENCE [LARGE SCALE GENOMIC DNA]</scope>
    <source>
        <strain evidence="6 7">DSM 43162</strain>
    </source>
</reference>
<sequence>MGLVPADSARRAARSAITRLCAGGLPPLELLQQVAERVRAAVPYVSAGWQLTDPATLLGTSGFAVDVDPATHLQLIENELTGADFIPFTLVARSPAAALTLSATTGGQLDRSARYRTINATNGWGDELRAVFRSGGAAWGQVCLARAAGEPAFGPDDTAFLTAVCGEIGDGLRSALLLDSACSAAPGRAPGLVVLQDDGSVEAVSDDAVHWLAELPDEGLELPPVVYEVARRARSLADTGRPGLPARARVRVPSQHWLVLHGTRLRPVASRQPTTAVVVEQAHRAELVPLIVAAHELTPREREITEMLVRGLSTAEIAATLWLSPYTVRDHVKAVFGKLGVRSRPELTAMLFHEHYAAGAQRAAATPSRAASGDGHRPEPIDSGDVGRRQAARFRDAIRAP</sequence>
<evidence type="ECO:0000313" key="7">
    <source>
        <dbReference type="Proteomes" id="UP000184428"/>
    </source>
</evidence>
<dbReference type="RefSeq" id="WP_141243134.1">
    <property type="nucleotide sequence ID" value="NZ_FRDM01000037.1"/>
</dbReference>